<keyword evidence="2" id="KW-1185">Reference proteome</keyword>
<sequence>MRILKNKKLRNGGLAFILLGLVFASVPFFQIFHNHAYSNDTTKVAHIKDYESNCCNPIKIQSHFNGILFPQEIKIKLSFVDTYSFTFYNYSFKNSISFNNKAPPLNQIV</sequence>
<reference evidence="1 2" key="1">
    <citation type="submission" date="2016-04" db="EMBL/GenBank/DDBJ databases">
        <authorList>
            <person name="Evans L.H."/>
            <person name="Alamgir A."/>
            <person name="Owens N."/>
            <person name="Weber N.D."/>
            <person name="Virtaneva K."/>
            <person name="Barbian K."/>
            <person name="Babar A."/>
            <person name="Rosenke K."/>
        </authorList>
    </citation>
    <scope>NUCLEOTIDE SEQUENCE [LARGE SCALE GENOMIC DNA]</scope>
    <source>
        <strain evidence="1 2">CCM 8644</strain>
    </source>
</reference>
<evidence type="ECO:0000313" key="1">
    <source>
        <dbReference type="EMBL" id="OAQ40593.1"/>
    </source>
</evidence>
<dbReference type="EMBL" id="LWHJ01000022">
    <property type="protein sequence ID" value="OAQ40593.1"/>
    <property type="molecule type" value="Genomic_DNA"/>
</dbReference>
<comment type="caution">
    <text evidence="1">The sequence shown here is derived from an EMBL/GenBank/DDBJ whole genome shotgun (WGS) entry which is preliminary data.</text>
</comment>
<protein>
    <submittedName>
        <fullName evidence="1">Uncharacterized protein</fullName>
    </submittedName>
</protein>
<accession>A0A179DJJ1</accession>
<dbReference type="STRING" id="1826909.A5893_06515"/>
<reference evidence="1 2" key="2">
    <citation type="submission" date="2016-06" db="EMBL/GenBank/DDBJ databases">
        <title>Pedobacter psychrophilus sp. nov., isolated from Antarctic fragmentary rock.</title>
        <authorList>
            <person name="Svec P."/>
        </authorList>
    </citation>
    <scope>NUCLEOTIDE SEQUENCE [LARGE SCALE GENOMIC DNA]</scope>
    <source>
        <strain evidence="1 2">CCM 8644</strain>
    </source>
</reference>
<organism evidence="1 2">
    <name type="scientific">Pedobacter psychrophilus</name>
    <dbReference type="NCBI Taxonomy" id="1826909"/>
    <lineage>
        <taxon>Bacteria</taxon>
        <taxon>Pseudomonadati</taxon>
        <taxon>Bacteroidota</taxon>
        <taxon>Sphingobacteriia</taxon>
        <taxon>Sphingobacteriales</taxon>
        <taxon>Sphingobacteriaceae</taxon>
        <taxon>Pedobacter</taxon>
    </lineage>
</organism>
<dbReference type="Proteomes" id="UP000078459">
    <property type="component" value="Unassembled WGS sequence"/>
</dbReference>
<gene>
    <name evidence="1" type="ORF">A5893_06515</name>
</gene>
<dbReference type="AlphaFoldDB" id="A0A179DJJ1"/>
<evidence type="ECO:0000313" key="2">
    <source>
        <dbReference type="Proteomes" id="UP000078459"/>
    </source>
</evidence>
<proteinExistence type="predicted"/>
<name>A0A179DJJ1_9SPHI</name>
<dbReference type="RefSeq" id="WP_068821826.1">
    <property type="nucleotide sequence ID" value="NZ_LWHJ01000022.1"/>
</dbReference>